<evidence type="ECO:0000256" key="1">
    <source>
        <dbReference type="SAM" id="MobiDB-lite"/>
    </source>
</evidence>
<keyword evidence="3" id="KW-1185">Reference proteome</keyword>
<dbReference type="Proteomes" id="UP001362999">
    <property type="component" value="Unassembled WGS sequence"/>
</dbReference>
<accession>A0AAV9Z9E8</accession>
<evidence type="ECO:0000313" key="3">
    <source>
        <dbReference type="Proteomes" id="UP001362999"/>
    </source>
</evidence>
<sequence>MNGEASFPIRVRDRSDVYLTPFRYIRVHSASTPIRPGVSLIAVMIPTDPLSTPRSLRCFVCGKTRAHRLSYTSCPRTIELIQKKLAAYTLEGRLVCYDGSPLPMTRRRGGVAEHLLASYNPTPSPSTLPSKSQRFPHLERADSKREYKPPQVDLHNPASSTLNDLHPRIERVPRESPHILPRPPEPRSHLPSHFTERTPPSSQQFPNSTVIAIFDLLVSSSELRRALYGLIESIHRCELERGMSSLAEYLTPVRTHIAHFRPRASCP</sequence>
<dbReference type="AlphaFoldDB" id="A0AAV9Z9E8"/>
<feature type="compositionally biased region" description="Basic and acidic residues" evidence="1">
    <location>
        <begin position="165"/>
        <end position="177"/>
    </location>
</feature>
<organism evidence="2 3">
    <name type="scientific">Favolaschia claudopus</name>
    <dbReference type="NCBI Taxonomy" id="2862362"/>
    <lineage>
        <taxon>Eukaryota</taxon>
        <taxon>Fungi</taxon>
        <taxon>Dikarya</taxon>
        <taxon>Basidiomycota</taxon>
        <taxon>Agaricomycotina</taxon>
        <taxon>Agaricomycetes</taxon>
        <taxon>Agaricomycetidae</taxon>
        <taxon>Agaricales</taxon>
        <taxon>Marasmiineae</taxon>
        <taxon>Mycenaceae</taxon>
        <taxon>Favolaschia</taxon>
    </lineage>
</organism>
<feature type="compositionally biased region" description="Basic and acidic residues" evidence="1">
    <location>
        <begin position="136"/>
        <end position="148"/>
    </location>
</feature>
<protein>
    <submittedName>
        <fullName evidence="2">Uncharacterized protein</fullName>
    </submittedName>
</protein>
<name>A0AAV9Z9E8_9AGAR</name>
<proteinExistence type="predicted"/>
<feature type="region of interest" description="Disordered" evidence="1">
    <location>
        <begin position="118"/>
        <end position="205"/>
    </location>
</feature>
<reference evidence="2 3" key="1">
    <citation type="journal article" date="2024" name="J Genomics">
        <title>Draft genome sequencing and assembly of Favolaschia claudopus CIRM-BRFM 2984 isolated from oak limbs.</title>
        <authorList>
            <person name="Navarro D."/>
            <person name="Drula E."/>
            <person name="Chaduli D."/>
            <person name="Cazenave R."/>
            <person name="Ahrendt S."/>
            <person name="Wang J."/>
            <person name="Lipzen A."/>
            <person name="Daum C."/>
            <person name="Barry K."/>
            <person name="Grigoriev I.V."/>
            <person name="Favel A."/>
            <person name="Rosso M.N."/>
            <person name="Martin F."/>
        </authorList>
    </citation>
    <scope>NUCLEOTIDE SEQUENCE [LARGE SCALE GENOMIC DNA]</scope>
    <source>
        <strain evidence="2 3">CIRM-BRFM 2984</strain>
    </source>
</reference>
<dbReference type="EMBL" id="JAWWNJ010000181">
    <property type="protein sequence ID" value="KAK6974680.1"/>
    <property type="molecule type" value="Genomic_DNA"/>
</dbReference>
<gene>
    <name evidence="2" type="ORF">R3P38DRAFT_3481486</name>
</gene>
<evidence type="ECO:0000313" key="2">
    <source>
        <dbReference type="EMBL" id="KAK6974680.1"/>
    </source>
</evidence>
<comment type="caution">
    <text evidence="2">The sequence shown here is derived from an EMBL/GenBank/DDBJ whole genome shotgun (WGS) entry which is preliminary data.</text>
</comment>